<gene>
    <name evidence="2" type="ordered locus">Tery_0346</name>
</gene>
<reference evidence="2" key="1">
    <citation type="submission" date="2006-06" db="EMBL/GenBank/DDBJ databases">
        <title>Complete sequence of Trichodesmium erythraeum IMS101.</title>
        <authorList>
            <consortium name="US DOE Joint Genome Institute"/>
            <person name="Copeland A."/>
            <person name="Lucas S."/>
            <person name="Lapidus A."/>
            <person name="Barry K."/>
            <person name="Detter J.C."/>
            <person name="Glavina del Rio T."/>
            <person name="Hammon N."/>
            <person name="Israni S."/>
            <person name="Dalin E."/>
            <person name="Tice H."/>
            <person name="Pitluck S."/>
            <person name="Kiss H."/>
            <person name="Munk A.C."/>
            <person name="Brettin T."/>
            <person name="Bruce D."/>
            <person name="Han C."/>
            <person name="Tapia R."/>
            <person name="Gilna P."/>
            <person name="Schmutz J."/>
            <person name="Larimer F."/>
            <person name="Land M."/>
            <person name="Hauser L."/>
            <person name="Kyrpides N."/>
            <person name="Kim E."/>
            <person name="Richardson P."/>
        </authorList>
    </citation>
    <scope>NUCLEOTIDE SEQUENCE [LARGE SCALE GENOMIC DNA]</scope>
    <source>
        <strain evidence="2">IMS101</strain>
    </source>
</reference>
<dbReference type="eggNOG" id="COG3321">
    <property type="taxonomic scope" value="Bacteria"/>
</dbReference>
<proteinExistence type="predicted"/>
<sequence length="79" mass="8478">MAARGRLMQSLPPEGEMVAVIATVAKVKKKLTANGDKLAIAGINEPKSVVISGEVTEVKEIVSALESEKIKFKILNPKY</sequence>
<feature type="domain" description="Malonyl-CoA:ACP transacylase (MAT)" evidence="1">
    <location>
        <begin position="2"/>
        <end position="71"/>
    </location>
</feature>
<dbReference type="InterPro" id="IPR001227">
    <property type="entry name" value="Ac_transferase_dom_sf"/>
</dbReference>
<dbReference type="KEGG" id="ter:Tery_0346"/>
<dbReference type="InterPro" id="IPR016036">
    <property type="entry name" value="Malonyl_transacylase_ACP-bd"/>
</dbReference>
<dbReference type="SUPFAM" id="SSF55048">
    <property type="entry name" value="Probable ACP-binding domain of malonyl-CoA ACP transacylase"/>
    <property type="match status" value="1"/>
</dbReference>
<dbReference type="STRING" id="203124.Tery_0346"/>
<evidence type="ECO:0000313" key="2">
    <source>
        <dbReference type="EMBL" id="ABG49817.1"/>
    </source>
</evidence>
<dbReference type="HOGENOM" id="CLU_2605030_0_0_3"/>
<dbReference type="AlphaFoldDB" id="Q119K7"/>
<name>Q119K7_TRIEI</name>
<dbReference type="EMBL" id="CP000393">
    <property type="protein sequence ID" value="ABG49817.1"/>
    <property type="molecule type" value="Genomic_DNA"/>
</dbReference>
<dbReference type="InterPro" id="IPR014043">
    <property type="entry name" value="Acyl_transferase_dom"/>
</dbReference>
<organism evidence="2">
    <name type="scientific">Trichodesmium erythraeum (strain IMS101)</name>
    <dbReference type="NCBI Taxonomy" id="203124"/>
    <lineage>
        <taxon>Bacteria</taxon>
        <taxon>Bacillati</taxon>
        <taxon>Cyanobacteriota</taxon>
        <taxon>Cyanophyceae</taxon>
        <taxon>Oscillatoriophycideae</taxon>
        <taxon>Oscillatoriales</taxon>
        <taxon>Microcoleaceae</taxon>
        <taxon>Trichodesmium</taxon>
    </lineage>
</organism>
<dbReference type="Gene3D" id="3.40.366.10">
    <property type="entry name" value="Malonyl-Coenzyme A Acyl Carrier Protein, domain 2"/>
    <property type="match status" value="1"/>
</dbReference>
<evidence type="ECO:0000259" key="1">
    <source>
        <dbReference type="Pfam" id="PF00698"/>
    </source>
</evidence>
<dbReference type="GO" id="GO:0016740">
    <property type="term" value="F:transferase activity"/>
    <property type="evidence" value="ECO:0007669"/>
    <property type="project" value="InterPro"/>
</dbReference>
<dbReference type="Pfam" id="PF00698">
    <property type="entry name" value="Acyl_transf_1"/>
    <property type="match status" value="1"/>
</dbReference>
<accession>Q119K7</accession>
<protein>
    <submittedName>
        <fullName evidence="2">Phenolpthiocerol synthesis polyketide synthase PpsA</fullName>
    </submittedName>
</protein>